<reference evidence="1" key="1">
    <citation type="submission" date="2013-08" db="EMBL/GenBank/DDBJ databases">
        <authorList>
            <person name="Mendez C."/>
            <person name="Richter M."/>
            <person name="Ferrer M."/>
            <person name="Sanchez J."/>
        </authorList>
    </citation>
    <scope>NUCLEOTIDE SEQUENCE</scope>
</reference>
<accession>T1CC07</accession>
<dbReference type="InterPro" id="IPR016185">
    <property type="entry name" value="PreATP-grasp_dom_sf"/>
</dbReference>
<dbReference type="SUPFAM" id="SSF52440">
    <property type="entry name" value="PreATP-grasp domain"/>
    <property type="match status" value="1"/>
</dbReference>
<feature type="non-terminal residue" evidence="1">
    <location>
        <position position="121"/>
    </location>
</feature>
<protein>
    <submittedName>
        <fullName evidence="1">D-alanine--D-alanine ligase</fullName>
    </submittedName>
</protein>
<organism evidence="1">
    <name type="scientific">mine drainage metagenome</name>
    <dbReference type="NCBI Taxonomy" id="410659"/>
    <lineage>
        <taxon>unclassified sequences</taxon>
        <taxon>metagenomes</taxon>
        <taxon>ecological metagenomes</taxon>
    </lineage>
</organism>
<keyword evidence="1" id="KW-0436">Ligase</keyword>
<dbReference type="GO" id="GO:0016874">
    <property type="term" value="F:ligase activity"/>
    <property type="evidence" value="ECO:0007669"/>
    <property type="project" value="UniProtKB-KW"/>
</dbReference>
<dbReference type="Gene3D" id="3.40.50.20">
    <property type="match status" value="1"/>
</dbReference>
<proteinExistence type="predicted"/>
<evidence type="ECO:0000313" key="1">
    <source>
        <dbReference type="EMBL" id="EQD78883.1"/>
    </source>
</evidence>
<name>T1CC07_9ZZZZ</name>
<gene>
    <name evidence="1" type="ORF">B1A_02030</name>
</gene>
<reference evidence="1" key="2">
    <citation type="journal article" date="2014" name="ISME J.">
        <title>Microbial stratification in low pH oxic and suboxic macroscopic growths along an acid mine drainage.</title>
        <authorList>
            <person name="Mendez-Garcia C."/>
            <person name="Mesa V."/>
            <person name="Sprenger R.R."/>
            <person name="Richter M."/>
            <person name="Diez M.S."/>
            <person name="Solano J."/>
            <person name="Bargiela R."/>
            <person name="Golyshina O.V."/>
            <person name="Manteca A."/>
            <person name="Ramos J.L."/>
            <person name="Gallego J.R."/>
            <person name="Llorente I."/>
            <person name="Martins Dos Santos V.A."/>
            <person name="Jensen O.N."/>
            <person name="Pelaez A.I."/>
            <person name="Sanchez J."/>
            <person name="Ferrer M."/>
        </authorList>
    </citation>
    <scope>NUCLEOTIDE SEQUENCE</scope>
</reference>
<sequence>MRIGLTYDLREPYLESGLSEEETAEFDRPETIDAIATGLYALGHETRRIGGIRDLTRALGRGESFDLVFNLAEGLGGTARESQVPALLDAFGIPYTFSGPLTLALALHKAITKTIVREQGV</sequence>
<dbReference type="EMBL" id="AUZX01001518">
    <property type="protein sequence ID" value="EQD78883.1"/>
    <property type="molecule type" value="Genomic_DNA"/>
</dbReference>
<dbReference type="AlphaFoldDB" id="T1CC07"/>
<comment type="caution">
    <text evidence="1">The sequence shown here is derived from an EMBL/GenBank/DDBJ whole genome shotgun (WGS) entry which is preliminary data.</text>
</comment>